<name>A0A6J4IY31_9BACT</name>
<dbReference type="PANTHER" id="PTHR38567:SF1">
    <property type="entry name" value="DUF4291 DOMAIN-CONTAINING PROTEIN"/>
    <property type="match status" value="1"/>
</dbReference>
<organism evidence="1">
    <name type="scientific">uncultured Armatimonadetes bacterium</name>
    <dbReference type="NCBI Taxonomy" id="157466"/>
    <lineage>
        <taxon>Bacteria</taxon>
        <taxon>Bacillati</taxon>
        <taxon>Armatimonadota</taxon>
        <taxon>environmental samples</taxon>
    </lineage>
</organism>
<dbReference type="InterPro" id="IPR025633">
    <property type="entry name" value="DUF4291"/>
</dbReference>
<sequence length="205" mass="23331">MSDEPSTRRIYAWHDDRSVYVYQAFRPSIVQAAVAKGTFGSGFTLDRMTWIKPSFGWMLHRSGYATRHRQEAVARVHLSHAGFRAILEQAVPTLYDERLFASERDWSTALDRSDVRYQWDPDRDLHDRKLARRAIQLGIRGETVRRYVEEWVLGVEDVTELALAVGAAVKGRGGTLPDVPEETEYAIEPDLLHVLGYDAPVSDDA</sequence>
<accession>A0A6J4IY31</accession>
<reference evidence="1" key="1">
    <citation type="submission" date="2020-02" db="EMBL/GenBank/DDBJ databases">
        <authorList>
            <person name="Meier V. D."/>
        </authorList>
    </citation>
    <scope>NUCLEOTIDE SEQUENCE</scope>
    <source>
        <strain evidence="1">AVDCRST_MAG63</strain>
    </source>
</reference>
<dbReference type="Pfam" id="PF14124">
    <property type="entry name" value="DUF4291"/>
    <property type="match status" value="1"/>
</dbReference>
<protein>
    <recommendedName>
        <fullName evidence="2">DUF4291 domain-containing protein</fullName>
    </recommendedName>
</protein>
<gene>
    <name evidence="1" type="ORF">AVDCRST_MAG63-2541</name>
</gene>
<evidence type="ECO:0000313" key="1">
    <source>
        <dbReference type="EMBL" id="CAA9263294.1"/>
    </source>
</evidence>
<proteinExistence type="predicted"/>
<dbReference type="AlphaFoldDB" id="A0A6J4IY31"/>
<evidence type="ECO:0008006" key="2">
    <source>
        <dbReference type="Google" id="ProtNLM"/>
    </source>
</evidence>
<dbReference type="EMBL" id="CADCTO010000327">
    <property type="protein sequence ID" value="CAA9263294.1"/>
    <property type="molecule type" value="Genomic_DNA"/>
</dbReference>
<dbReference type="PANTHER" id="PTHR38567">
    <property type="entry name" value="DUF4291 DOMAIN-CONTAINING PROTEIN"/>
    <property type="match status" value="1"/>
</dbReference>